<dbReference type="RefSeq" id="WP_075014263.1">
    <property type="nucleotide sequence ID" value="NZ_FOWE01000007.1"/>
</dbReference>
<proteinExistence type="predicted"/>
<accession>A0A1I5GME5</accession>
<dbReference type="AlphaFoldDB" id="A0A1I5GME5"/>
<reference evidence="2" key="1">
    <citation type="submission" date="2016-10" db="EMBL/GenBank/DDBJ databases">
        <authorList>
            <person name="Varghese N."/>
            <person name="Submissions S."/>
        </authorList>
    </citation>
    <scope>NUCLEOTIDE SEQUENCE [LARGE SCALE GENOMIC DNA]</scope>
    <source>
        <strain evidence="2">DSM 43161</strain>
    </source>
</reference>
<evidence type="ECO:0000313" key="1">
    <source>
        <dbReference type="EMBL" id="SFO37122.1"/>
    </source>
</evidence>
<protein>
    <submittedName>
        <fullName evidence="1">DNA binding domain-containing protein, excisionase family</fullName>
    </submittedName>
</protein>
<dbReference type="EMBL" id="FOWE01000007">
    <property type="protein sequence ID" value="SFO37122.1"/>
    <property type="molecule type" value="Genomic_DNA"/>
</dbReference>
<sequence length="71" mass="8120">MTAPRPPAAVCGSDLYTIGELVARWPAFSRRHIEHLLHRRRLGCYRVGRRVFISEQEFAAFIAVGRVEPTQ</sequence>
<evidence type="ECO:0000313" key="2">
    <source>
        <dbReference type="Proteomes" id="UP000183642"/>
    </source>
</evidence>
<organism evidence="1 2">
    <name type="scientific">Geodermatophilus obscurus</name>
    <dbReference type="NCBI Taxonomy" id="1861"/>
    <lineage>
        <taxon>Bacteria</taxon>
        <taxon>Bacillati</taxon>
        <taxon>Actinomycetota</taxon>
        <taxon>Actinomycetes</taxon>
        <taxon>Geodermatophilales</taxon>
        <taxon>Geodermatophilaceae</taxon>
        <taxon>Geodermatophilus</taxon>
    </lineage>
</organism>
<gene>
    <name evidence="1" type="ORF">SAMN05660359_02904</name>
</gene>
<keyword evidence="2" id="KW-1185">Reference proteome</keyword>
<dbReference type="Proteomes" id="UP000183642">
    <property type="component" value="Unassembled WGS sequence"/>
</dbReference>
<name>A0A1I5GME5_9ACTN</name>